<reference evidence="4 5" key="1">
    <citation type="submission" date="2024-07" db="EMBL/GenBank/DDBJ databases">
        <title>Section-level genome sequencing and comparative genomics of Aspergillus sections Usti and Cavernicolus.</title>
        <authorList>
            <consortium name="Lawrence Berkeley National Laboratory"/>
            <person name="Nybo J.L."/>
            <person name="Vesth T.C."/>
            <person name="Theobald S."/>
            <person name="Frisvad J.C."/>
            <person name="Larsen T.O."/>
            <person name="Kjaerboelling I."/>
            <person name="Rothschild-Mancinelli K."/>
            <person name="Lyhne E.K."/>
            <person name="Kogle M.E."/>
            <person name="Barry K."/>
            <person name="Clum A."/>
            <person name="Na H."/>
            <person name="Ledsgaard L."/>
            <person name="Lin J."/>
            <person name="Lipzen A."/>
            <person name="Kuo A."/>
            <person name="Riley R."/>
            <person name="Mondo S."/>
            <person name="Labutti K."/>
            <person name="Haridas S."/>
            <person name="Pangalinan J."/>
            <person name="Salamov A.A."/>
            <person name="Simmons B.A."/>
            <person name="Magnuson J.K."/>
            <person name="Chen J."/>
            <person name="Drula E."/>
            <person name="Henrissat B."/>
            <person name="Wiebenga A."/>
            <person name="Lubbers R.J."/>
            <person name="Gomes A.C."/>
            <person name="Makela M.R."/>
            <person name="Stajich J."/>
            <person name="Grigoriev I.V."/>
            <person name="Mortensen U.H."/>
            <person name="De Vries R.P."/>
            <person name="Baker S.E."/>
            <person name="Andersen M.R."/>
        </authorList>
    </citation>
    <scope>NUCLEOTIDE SEQUENCE [LARGE SCALE GENOMIC DNA]</scope>
    <source>
        <strain evidence="4 5">CBS 123904</strain>
    </source>
</reference>
<proteinExistence type="predicted"/>
<dbReference type="Proteomes" id="UP001610446">
    <property type="component" value="Unassembled WGS sequence"/>
</dbReference>
<evidence type="ECO:0000313" key="5">
    <source>
        <dbReference type="Proteomes" id="UP001610446"/>
    </source>
</evidence>
<dbReference type="CDD" id="cd12148">
    <property type="entry name" value="fungal_TF_MHR"/>
    <property type="match status" value="1"/>
</dbReference>
<accession>A0ABR4K9A0</accession>
<comment type="caution">
    <text evidence="4">The sequence shown here is derived from an EMBL/GenBank/DDBJ whole genome shotgun (WGS) entry which is preliminary data.</text>
</comment>
<dbReference type="PANTHER" id="PTHR46910">
    <property type="entry name" value="TRANSCRIPTION FACTOR PDR1"/>
    <property type="match status" value="1"/>
</dbReference>
<evidence type="ECO:0000256" key="2">
    <source>
        <dbReference type="SAM" id="MobiDB-lite"/>
    </source>
</evidence>
<protein>
    <recommendedName>
        <fullName evidence="3">Xylanolytic transcriptional activator regulatory domain-containing protein</fullName>
    </recommendedName>
</protein>
<feature type="domain" description="Xylanolytic transcriptional activator regulatory" evidence="3">
    <location>
        <begin position="128"/>
        <end position="196"/>
    </location>
</feature>
<evidence type="ECO:0000256" key="1">
    <source>
        <dbReference type="ARBA" id="ARBA00023242"/>
    </source>
</evidence>
<dbReference type="SMART" id="SM00906">
    <property type="entry name" value="Fungal_trans"/>
    <property type="match status" value="1"/>
</dbReference>
<dbReference type="InterPro" id="IPR007219">
    <property type="entry name" value="XnlR_reg_dom"/>
</dbReference>
<evidence type="ECO:0000313" key="4">
    <source>
        <dbReference type="EMBL" id="KAL2848824.1"/>
    </source>
</evidence>
<keyword evidence="5" id="KW-1185">Reference proteome</keyword>
<name>A0ABR4K9A0_9EURO</name>
<feature type="region of interest" description="Disordered" evidence="2">
    <location>
        <begin position="286"/>
        <end position="317"/>
    </location>
</feature>
<feature type="compositionally biased region" description="Basic and acidic residues" evidence="2">
    <location>
        <begin position="296"/>
        <end position="306"/>
    </location>
</feature>
<organism evidence="4 5">
    <name type="scientific">Aspergillus pseudoustus</name>
    <dbReference type="NCBI Taxonomy" id="1810923"/>
    <lineage>
        <taxon>Eukaryota</taxon>
        <taxon>Fungi</taxon>
        <taxon>Dikarya</taxon>
        <taxon>Ascomycota</taxon>
        <taxon>Pezizomycotina</taxon>
        <taxon>Eurotiomycetes</taxon>
        <taxon>Eurotiomycetidae</taxon>
        <taxon>Eurotiales</taxon>
        <taxon>Aspergillaceae</taxon>
        <taxon>Aspergillus</taxon>
        <taxon>Aspergillus subgen. Nidulantes</taxon>
    </lineage>
</organism>
<keyword evidence="1" id="KW-0539">Nucleus</keyword>
<evidence type="ECO:0000259" key="3">
    <source>
        <dbReference type="SMART" id="SM00906"/>
    </source>
</evidence>
<dbReference type="Pfam" id="PF04082">
    <property type="entry name" value="Fungal_trans"/>
    <property type="match status" value="1"/>
</dbReference>
<dbReference type="InterPro" id="IPR050987">
    <property type="entry name" value="AtrR-like"/>
</dbReference>
<dbReference type="PANTHER" id="PTHR46910:SF5">
    <property type="entry name" value="ZN(II)2CYS6 TRANSCRIPTION FACTOR (EUROFUNG)"/>
    <property type="match status" value="1"/>
</dbReference>
<gene>
    <name evidence="4" type="ORF">BJY01DRAFT_211395</name>
</gene>
<sequence>MESSILPAELVTAVLQEIKAKRPICLCSYPLNDISLVERLAASPAESLSSTHLACLHGVFYFILKEFSFFQHPLRQRFNLKDLTWECERRLDTFLETYNVLGVPSFGNILALTLGVIKAQNQSKPLQACTLVSAAASHCQTLGYNHDSTHGNSSNSRRLFWSVYMLEKQLSFYFQRASVIQDFDIDTAYPVCASKYPAQPRDELFFKEIELAKVQSQIYQEAFSKESLRLSHSERDKRIGKLAMDLQFRFSRLVPVVQTYNLENLRLFNVAQETWETKYHSTFTTLLRAPPPSPPSDRDTRNDMSKPETNPGQTHIRPECFKTAREALQSYLRCSRTHQYALDNLDLPESSEVKMEREIGEFPDWTLLSALLTPFIVIALHTIASPPSLSSSEKDAQDKEKDLSLLASIVSSLEPLRSFSPATTRLHKFTSSLAKIAQGLNERRASMGPGTSQGDLFASARGSGERRSVASSIFSSGSQSETRSVFQQVLDTDVLGFVGEGEVEEVFRVLEGWMGGSLNGVEVYGGLDGVF</sequence>
<dbReference type="EMBL" id="JBFXLU010000047">
    <property type="protein sequence ID" value="KAL2848824.1"/>
    <property type="molecule type" value="Genomic_DNA"/>
</dbReference>